<sequence>MGSSSSPSDSLNGLKFGQKIYFEDVGFGAPAKSGGGSSSSSGAGGGSGGKPSPTKKGRSGVVQARCQVEGCKVDLSDAKAYYSRHKVCGMHSKSPLVTVAGLEQRFCQQCSRFHQLPEFDQGKRSCRRRLAGHNERRRKPPPGSLMSSQYGRLSSSVFETSKGGGFVMDFSTYPRFAGRDAWPTTRASSDQVSSSQSTHTGKFFPNPWPSQPENPPASDLFLQGSTSGTHFSSPTIPSGECFAGSSDSGCALSLLSNQTWGQQARSTSLRGNHFPVHADGDAPMVQSASTHSSAVNHFSSATWGFKGNEVGSGSHDMVPDLGLNQISHPGNSPYSGEFEATQQSGRQYAMELEQSRGAYGSSSQHMNWSL</sequence>
<gene>
    <name evidence="1" type="ORF">Vadar_005169</name>
</gene>
<reference evidence="1 2" key="1">
    <citation type="journal article" date="2021" name="Hortic Res">
        <title>High-quality reference genome and annotation aids understanding of berry development for evergreen blueberry (Vaccinium darrowii).</title>
        <authorList>
            <person name="Yu J."/>
            <person name="Hulse-Kemp A.M."/>
            <person name="Babiker E."/>
            <person name="Staton M."/>
        </authorList>
    </citation>
    <scope>NUCLEOTIDE SEQUENCE [LARGE SCALE GENOMIC DNA]</scope>
    <source>
        <strain evidence="2">cv. NJ 8807/NJ 8810</strain>
        <tissue evidence="1">Young leaf</tissue>
    </source>
</reference>
<keyword evidence="2" id="KW-1185">Reference proteome</keyword>
<dbReference type="Proteomes" id="UP000828048">
    <property type="component" value="Chromosome 11"/>
</dbReference>
<dbReference type="EMBL" id="CM037161">
    <property type="protein sequence ID" value="KAH7853657.1"/>
    <property type="molecule type" value="Genomic_DNA"/>
</dbReference>
<protein>
    <submittedName>
        <fullName evidence="1">Uncharacterized protein</fullName>
    </submittedName>
</protein>
<name>A0ACB7YJ41_9ERIC</name>
<evidence type="ECO:0000313" key="2">
    <source>
        <dbReference type="Proteomes" id="UP000828048"/>
    </source>
</evidence>
<accession>A0ACB7YJ41</accession>
<evidence type="ECO:0000313" key="1">
    <source>
        <dbReference type="EMBL" id="KAH7853657.1"/>
    </source>
</evidence>
<proteinExistence type="predicted"/>
<comment type="caution">
    <text evidence="1">The sequence shown here is derived from an EMBL/GenBank/DDBJ whole genome shotgun (WGS) entry which is preliminary data.</text>
</comment>
<organism evidence="1 2">
    <name type="scientific">Vaccinium darrowii</name>
    <dbReference type="NCBI Taxonomy" id="229202"/>
    <lineage>
        <taxon>Eukaryota</taxon>
        <taxon>Viridiplantae</taxon>
        <taxon>Streptophyta</taxon>
        <taxon>Embryophyta</taxon>
        <taxon>Tracheophyta</taxon>
        <taxon>Spermatophyta</taxon>
        <taxon>Magnoliopsida</taxon>
        <taxon>eudicotyledons</taxon>
        <taxon>Gunneridae</taxon>
        <taxon>Pentapetalae</taxon>
        <taxon>asterids</taxon>
        <taxon>Ericales</taxon>
        <taxon>Ericaceae</taxon>
        <taxon>Vaccinioideae</taxon>
        <taxon>Vaccinieae</taxon>
        <taxon>Vaccinium</taxon>
    </lineage>
</organism>